<dbReference type="Proteomes" id="UP000039865">
    <property type="component" value="Unassembled WGS sequence"/>
</dbReference>
<organism evidence="1 2">
    <name type="scientific">Stylonychia lemnae</name>
    <name type="common">Ciliate</name>
    <dbReference type="NCBI Taxonomy" id="5949"/>
    <lineage>
        <taxon>Eukaryota</taxon>
        <taxon>Sar</taxon>
        <taxon>Alveolata</taxon>
        <taxon>Ciliophora</taxon>
        <taxon>Intramacronucleata</taxon>
        <taxon>Spirotrichea</taxon>
        <taxon>Stichotrichia</taxon>
        <taxon>Sporadotrichida</taxon>
        <taxon>Oxytrichidae</taxon>
        <taxon>Stylonychinae</taxon>
        <taxon>Stylonychia</taxon>
    </lineage>
</organism>
<sequence>MPHKETNHGFYNSFQVLMKQDQFKYCILHKGQFIPPAYTQDSHCQELKNTKVQCKCINYKKTGVKNLYEHFLECRQNKRLKRMCRNLNCPFFGKFRAVLDHEINRKACQDNFKRVFCVICKQIMPATEEQIHMTLMHPNKIKRSQIPRLNLDRQALMSDKNEDKFDSENQRIEVKDYCKERDLQKQDLIEILKLVDISHELFLKDKKH</sequence>
<dbReference type="EMBL" id="CCKQ01008785">
    <property type="protein sequence ID" value="CDW80251.1"/>
    <property type="molecule type" value="Genomic_DNA"/>
</dbReference>
<dbReference type="AlphaFoldDB" id="A0A078AEI0"/>
<gene>
    <name evidence="1" type="primary">Contig10388.g11078</name>
    <name evidence="1" type="ORF">STYLEM_9247</name>
</gene>
<reference evidence="1 2" key="1">
    <citation type="submission" date="2014-06" db="EMBL/GenBank/DDBJ databases">
        <authorList>
            <person name="Swart Estienne"/>
        </authorList>
    </citation>
    <scope>NUCLEOTIDE SEQUENCE [LARGE SCALE GENOMIC DNA]</scope>
    <source>
        <strain evidence="1 2">130c</strain>
    </source>
</reference>
<evidence type="ECO:0000313" key="2">
    <source>
        <dbReference type="Proteomes" id="UP000039865"/>
    </source>
</evidence>
<keyword evidence="2" id="KW-1185">Reference proteome</keyword>
<evidence type="ECO:0000313" key="1">
    <source>
        <dbReference type="EMBL" id="CDW80251.1"/>
    </source>
</evidence>
<dbReference type="InParanoid" id="A0A078AEI0"/>
<accession>A0A078AEI0</accession>
<protein>
    <submittedName>
        <fullName evidence="1">Uncharacterized protein</fullName>
    </submittedName>
</protein>
<proteinExistence type="predicted"/>
<name>A0A078AEI0_STYLE</name>